<dbReference type="OrthoDB" id="5194739at2"/>
<dbReference type="STRING" id="394193.SAMN04489732_104460"/>
<feature type="region of interest" description="Disordered" evidence="1">
    <location>
        <begin position="278"/>
        <end position="297"/>
    </location>
</feature>
<gene>
    <name evidence="3" type="ORF">SAMN04489732_104460</name>
</gene>
<dbReference type="AlphaFoldDB" id="A0A1H8W1B7"/>
<proteinExistence type="predicted"/>
<feature type="domain" description="Putative T7SS secretion signal" evidence="2">
    <location>
        <begin position="3"/>
        <end position="188"/>
    </location>
</feature>
<sequence length="404" mass="43444">MSELGQTADPKALIPGDPGAVFENVRVLKSRADTVTAVGEALKRIDTGSWTGQASDKFHEDHQTEVPRWLEGSDSLQSAAAAMEDFANTLQWAQSQASEAIARWQQGDATTAQAKTAHDKAITDAEAETKANQQNGDPTVVQPPAFTDPGEAQRQAAREILERARRQLQDAGNSCAETLRLEASLAPQDSQKQSDSNFFGGIWDTISGAGKGLWTLVSDPAETVVAMADNIAHPVDTFKNIVAWDDWASGHGDRALGKMVGGVLLFGAGKAAKDLLGKGEHAGGGRVPDAKPAKVGEERTAAIRDIVTDKSGELRGDHGRSRGVRVVDRSEFDGILNEMRTKLGEPDRVVTTSKGTIETWKISDDPRAYAAFRTYSETGGDTIDINSVKDLEGIRRFHISNEEN</sequence>
<feature type="region of interest" description="Disordered" evidence="1">
    <location>
        <begin position="128"/>
        <end position="154"/>
    </location>
</feature>
<dbReference type="Proteomes" id="UP000198582">
    <property type="component" value="Unassembled WGS sequence"/>
</dbReference>
<evidence type="ECO:0000313" key="4">
    <source>
        <dbReference type="Proteomes" id="UP000198582"/>
    </source>
</evidence>
<accession>A0A1H8W1B7</accession>
<evidence type="ECO:0000256" key="1">
    <source>
        <dbReference type="SAM" id="MobiDB-lite"/>
    </source>
</evidence>
<dbReference type="RefSeq" id="WP_091617009.1">
    <property type="nucleotide sequence ID" value="NZ_FOEF01000004.1"/>
</dbReference>
<keyword evidence="4" id="KW-1185">Reference proteome</keyword>
<reference evidence="4" key="1">
    <citation type="submission" date="2016-10" db="EMBL/GenBank/DDBJ databases">
        <authorList>
            <person name="Varghese N."/>
            <person name="Submissions S."/>
        </authorList>
    </citation>
    <scope>NUCLEOTIDE SEQUENCE [LARGE SCALE GENOMIC DNA]</scope>
    <source>
        <strain evidence="4">DSM 44993</strain>
    </source>
</reference>
<dbReference type="InterPro" id="IPR049082">
    <property type="entry name" value="T7SS_signal"/>
</dbReference>
<evidence type="ECO:0000259" key="2">
    <source>
        <dbReference type="Pfam" id="PF21725"/>
    </source>
</evidence>
<name>A0A1H8W1B7_9PSEU</name>
<organism evidence="3 4">
    <name type="scientific">Amycolatopsis saalfeldensis</name>
    <dbReference type="NCBI Taxonomy" id="394193"/>
    <lineage>
        <taxon>Bacteria</taxon>
        <taxon>Bacillati</taxon>
        <taxon>Actinomycetota</taxon>
        <taxon>Actinomycetes</taxon>
        <taxon>Pseudonocardiales</taxon>
        <taxon>Pseudonocardiaceae</taxon>
        <taxon>Amycolatopsis</taxon>
    </lineage>
</organism>
<dbReference type="Pfam" id="PF21725">
    <property type="entry name" value="T7SS_signal"/>
    <property type="match status" value="1"/>
</dbReference>
<evidence type="ECO:0000313" key="3">
    <source>
        <dbReference type="EMBL" id="SEP21313.1"/>
    </source>
</evidence>
<protein>
    <recommendedName>
        <fullName evidence="2">Putative T7SS secretion signal domain-containing protein</fullName>
    </recommendedName>
</protein>
<dbReference type="EMBL" id="FOEF01000004">
    <property type="protein sequence ID" value="SEP21313.1"/>
    <property type="molecule type" value="Genomic_DNA"/>
</dbReference>